<dbReference type="Proteomes" id="UP000186601">
    <property type="component" value="Unassembled WGS sequence"/>
</dbReference>
<organism evidence="1 2">
    <name type="scientific">Hermanssonia centrifuga</name>
    <dbReference type="NCBI Taxonomy" id="98765"/>
    <lineage>
        <taxon>Eukaryota</taxon>
        <taxon>Fungi</taxon>
        <taxon>Dikarya</taxon>
        <taxon>Basidiomycota</taxon>
        <taxon>Agaricomycotina</taxon>
        <taxon>Agaricomycetes</taxon>
        <taxon>Polyporales</taxon>
        <taxon>Meruliaceae</taxon>
        <taxon>Hermanssonia</taxon>
    </lineage>
</organism>
<dbReference type="AlphaFoldDB" id="A0A2R6NIG6"/>
<sequence>MIIRFVVEMEDGDTALTPTTLRFIQVQVTELSNDPERRAGTREQEVQGTLPIRYPCTDQQDHEADCARLNERTNVRPE</sequence>
<keyword evidence="2" id="KW-1185">Reference proteome</keyword>
<accession>A0A2R6NIG6</accession>
<comment type="caution">
    <text evidence="1">The sequence shown here is derived from an EMBL/GenBank/DDBJ whole genome shotgun (WGS) entry which is preliminary data.</text>
</comment>
<name>A0A2R6NIG6_9APHY</name>
<gene>
    <name evidence="1" type="ORF">PHLCEN_2v12003</name>
</gene>
<proteinExistence type="predicted"/>
<evidence type="ECO:0000313" key="1">
    <source>
        <dbReference type="EMBL" id="PSR72123.1"/>
    </source>
</evidence>
<evidence type="ECO:0000313" key="2">
    <source>
        <dbReference type="Proteomes" id="UP000186601"/>
    </source>
</evidence>
<protein>
    <submittedName>
        <fullName evidence="1">Uncharacterized protein</fullName>
    </submittedName>
</protein>
<reference evidence="1 2" key="1">
    <citation type="submission" date="2018-02" db="EMBL/GenBank/DDBJ databases">
        <title>Genome sequence of the basidiomycete white-rot fungus Phlebia centrifuga.</title>
        <authorList>
            <person name="Granchi Z."/>
            <person name="Peng M."/>
            <person name="de Vries R.P."/>
            <person name="Hilden K."/>
            <person name="Makela M.R."/>
            <person name="Grigoriev I."/>
            <person name="Riley R."/>
        </authorList>
    </citation>
    <scope>NUCLEOTIDE SEQUENCE [LARGE SCALE GENOMIC DNA]</scope>
    <source>
        <strain evidence="1 2">FBCC195</strain>
    </source>
</reference>
<dbReference type="EMBL" id="MLYV02001211">
    <property type="protein sequence ID" value="PSR72123.1"/>
    <property type="molecule type" value="Genomic_DNA"/>
</dbReference>